<keyword evidence="2" id="KW-1185">Reference proteome</keyword>
<organism evidence="1 2">
    <name type="scientific">Spodoptera frugiperda granulovirus</name>
    <dbReference type="NCBI Taxonomy" id="307454"/>
    <lineage>
        <taxon>Viruses</taxon>
        <taxon>Viruses incertae sedis</taxon>
        <taxon>Naldaviricetes</taxon>
        <taxon>Lefavirales</taxon>
        <taxon>Baculoviridae</taxon>
        <taxon>Betabaculovirus</taxon>
        <taxon>Betabaculovirus spofrugiperdae</taxon>
    </lineage>
</organism>
<dbReference type="KEGG" id="vg:23632077"/>
<dbReference type="OrthoDB" id="12368at10239"/>
<dbReference type="RefSeq" id="YP_009121860.1">
    <property type="nucleotide sequence ID" value="NC_026511.1"/>
</dbReference>
<dbReference type="GeneID" id="23632077"/>
<accession>A0A0C5ASE8</accession>
<proteinExistence type="predicted"/>
<name>A0A0C5ASE8_9BBAC</name>
<sequence length="223" mass="26487">MMPKGRGCAYYKCALANYVETHERELHNDSVRSVRAFVTSIDKNSHFPVCVTFKDWTNHPTLQKLLFQCYRLRALNLNILHWHTNRFIVTPYDEDEIDVLPPDYYTVFMQTNRVPSLFLLLDTMGADVDANVLRELLSYTYEEVAEQLSRYCTDDHTFNQLVNACVQLHHKTEQHGCDNDIWRRYVVLQTTLRRLGLIHRVQLRPDNDYRFLRLVRRCAIFKT</sequence>
<reference evidence="1 2" key="1">
    <citation type="journal article" date="2015" name="Viruses">
        <title>The complete sequence of the first Spodoptera frugiperda Betabaculovirus genome: a natural multiple recombinant virus.</title>
        <authorList>
            <person name="Cuartas P.E."/>
            <person name="Barrera G.P."/>
            <person name="Belaich M.N."/>
            <person name="Barreto E."/>
            <person name="Ghiringhelli P.D."/>
            <person name="Villamizar L.F."/>
        </authorList>
    </citation>
    <scope>NUCLEOTIDE SEQUENCE [LARGE SCALE GENOMIC DNA]</scope>
    <source>
        <strain evidence="1">VG008</strain>
    </source>
</reference>
<evidence type="ECO:0000313" key="1">
    <source>
        <dbReference type="EMBL" id="AJK91737.1"/>
    </source>
</evidence>
<evidence type="ECO:0000313" key="2">
    <source>
        <dbReference type="Proteomes" id="UP000201335"/>
    </source>
</evidence>
<protein>
    <submittedName>
        <fullName evidence="1">ORF076</fullName>
    </submittedName>
</protein>
<dbReference type="EMBL" id="KM371112">
    <property type="protein sequence ID" value="AJK91737.1"/>
    <property type="molecule type" value="Genomic_DNA"/>
</dbReference>
<dbReference type="Proteomes" id="UP000201335">
    <property type="component" value="Segment"/>
</dbReference>